<accession>A0AC35G8J1</accession>
<dbReference type="Proteomes" id="UP000887580">
    <property type="component" value="Unplaced"/>
</dbReference>
<evidence type="ECO:0000313" key="2">
    <source>
        <dbReference type="WBParaSite" id="PS1159_v2.g2494.t1"/>
    </source>
</evidence>
<reference evidence="2" key="1">
    <citation type="submission" date="2022-11" db="UniProtKB">
        <authorList>
            <consortium name="WormBaseParasite"/>
        </authorList>
    </citation>
    <scope>IDENTIFICATION</scope>
</reference>
<protein>
    <submittedName>
        <fullName evidence="2">Uncharacterized protein</fullName>
    </submittedName>
</protein>
<evidence type="ECO:0000313" key="1">
    <source>
        <dbReference type="Proteomes" id="UP000887580"/>
    </source>
</evidence>
<organism evidence="1 2">
    <name type="scientific">Panagrolaimus sp. PS1159</name>
    <dbReference type="NCBI Taxonomy" id="55785"/>
    <lineage>
        <taxon>Eukaryota</taxon>
        <taxon>Metazoa</taxon>
        <taxon>Ecdysozoa</taxon>
        <taxon>Nematoda</taxon>
        <taxon>Chromadorea</taxon>
        <taxon>Rhabditida</taxon>
        <taxon>Tylenchina</taxon>
        <taxon>Panagrolaimomorpha</taxon>
        <taxon>Panagrolaimoidea</taxon>
        <taxon>Panagrolaimidae</taxon>
        <taxon>Panagrolaimus</taxon>
    </lineage>
</organism>
<dbReference type="WBParaSite" id="PS1159_v2.g2494.t1">
    <property type="protein sequence ID" value="PS1159_v2.g2494.t1"/>
    <property type="gene ID" value="PS1159_v2.g2494"/>
</dbReference>
<name>A0AC35G8J1_9BILA</name>
<proteinExistence type="predicted"/>
<sequence>MNAIISIKPAIVEIYHIFCSDEKRKNAIEFAYSELGAKYNDIFSPNCINSNGEKSYYCCQFICNAFGRDMFNPHKLNFLDENGKMIEYWIKYFEERNHPIPQGLPGSHPSIIKSSKCLNLIKTFQVSKNLEIFEEENNIVSNSNFKSQL</sequence>